<protein>
    <submittedName>
        <fullName evidence="1">Uncharacterized protein</fullName>
    </submittedName>
</protein>
<name>A0AAE1ECT9_9GAST</name>
<reference evidence="1" key="1">
    <citation type="journal article" date="2023" name="G3 (Bethesda)">
        <title>A reference genome for the long-term kleptoplast-retaining sea slug Elysia crispata morphotype clarki.</title>
        <authorList>
            <person name="Eastman K.E."/>
            <person name="Pendleton A.L."/>
            <person name="Shaikh M.A."/>
            <person name="Suttiyut T."/>
            <person name="Ogas R."/>
            <person name="Tomko P."/>
            <person name="Gavelis G."/>
            <person name="Widhalm J.R."/>
            <person name="Wisecaver J.H."/>
        </authorList>
    </citation>
    <scope>NUCLEOTIDE SEQUENCE</scope>
    <source>
        <strain evidence="1">ECLA1</strain>
    </source>
</reference>
<dbReference type="EMBL" id="JAWDGP010000269">
    <property type="protein sequence ID" value="KAK3801990.1"/>
    <property type="molecule type" value="Genomic_DNA"/>
</dbReference>
<dbReference type="Proteomes" id="UP001283361">
    <property type="component" value="Unassembled WGS sequence"/>
</dbReference>
<keyword evidence="2" id="KW-1185">Reference proteome</keyword>
<evidence type="ECO:0000313" key="2">
    <source>
        <dbReference type="Proteomes" id="UP001283361"/>
    </source>
</evidence>
<evidence type="ECO:0000313" key="1">
    <source>
        <dbReference type="EMBL" id="KAK3801990.1"/>
    </source>
</evidence>
<comment type="caution">
    <text evidence="1">The sequence shown here is derived from an EMBL/GenBank/DDBJ whole genome shotgun (WGS) entry which is preliminary data.</text>
</comment>
<sequence>MIFPRKKSQSGAETGFALRVFRHVFSRLRKSSRSQPAIGVKQTQKNRDTAFITALPLILITCDKGSRSLGSDIKRNTAVERQDTAASEIAMKGGKGVGPSLLRNPTFNLYPTSMDNVSPPFLVICTNYHHSTTDGSSSKQSPDTYPFYTSQWKRRQLD</sequence>
<dbReference type="AlphaFoldDB" id="A0AAE1ECT9"/>
<proteinExistence type="predicted"/>
<accession>A0AAE1ECT9</accession>
<organism evidence="1 2">
    <name type="scientific">Elysia crispata</name>
    <name type="common">lettuce slug</name>
    <dbReference type="NCBI Taxonomy" id="231223"/>
    <lineage>
        <taxon>Eukaryota</taxon>
        <taxon>Metazoa</taxon>
        <taxon>Spiralia</taxon>
        <taxon>Lophotrochozoa</taxon>
        <taxon>Mollusca</taxon>
        <taxon>Gastropoda</taxon>
        <taxon>Heterobranchia</taxon>
        <taxon>Euthyneura</taxon>
        <taxon>Panpulmonata</taxon>
        <taxon>Sacoglossa</taxon>
        <taxon>Placobranchoidea</taxon>
        <taxon>Plakobranchidae</taxon>
        <taxon>Elysia</taxon>
    </lineage>
</organism>
<gene>
    <name evidence="1" type="ORF">RRG08_064584</name>
</gene>